<dbReference type="GO" id="GO:0051920">
    <property type="term" value="F:peroxiredoxin activity"/>
    <property type="evidence" value="ECO:0007669"/>
    <property type="project" value="InterPro"/>
</dbReference>
<name>A0A9W7A649_9STRA</name>
<sequence>MVRKPININPVTTHDIIAQIIRKALEYRHKAFISWEIPNETKRKTSLGVLEKSRKQCDEEAHNRTLITPTTPLTPPQLFLRSVLAAAALFASTPAHAYTQADSDAAAKWITEDLKFPMLNAFTRMTPKLVRVVMENYMNVVKPDTFEYLSASDVETIFTAVSAANNCELCLSFHAMALGGTGMDAADVDAISAGGLPADESAKKLVVAAKYALAHKGIILPREKLHLAELGFDEEMMVEVVYVVGQMTAMNQMYVHLISEGIDVEDFLKAHGPFAKTVYKEALAKAEL</sequence>
<dbReference type="Gene3D" id="1.20.1290.10">
    <property type="entry name" value="AhpD-like"/>
    <property type="match status" value="1"/>
</dbReference>
<dbReference type="Proteomes" id="UP001165122">
    <property type="component" value="Unassembled WGS sequence"/>
</dbReference>
<dbReference type="Pfam" id="PF02627">
    <property type="entry name" value="CMD"/>
    <property type="match status" value="1"/>
</dbReference>
<proteinExistence type="predicted"/>
<dbReference type="EMBL" id="BRXW01000546">
    <property type="protein sequence ID" value="GMH64801.1"/>
    <property type="molecule type" value="Genomic_DNA"/>
</dbReference>
<gene>
    <name evidence="2" type="ORF">TrLO_g4864</name>
</gene>
<protein>
    <recommendedName>
        <fullName evidence="1">Carboxymuconolactone decarboxylase-like domain-containing protein</fullName>
    </recommendedName>
</protein>
<accession>A0A9W7A649</accession>
<organism evidence="2 3">
    <name type="scientific">Triparma laevis f. longispina</name>
    <dbReference type="NCBI Taxonomy" id="1714387"/>
    <lineage>
        <taxon>Eukaryota</taxon>
        <taxon>Sar</taxon>
        <taxon>Stramenopiles</taxon>
        <taxon>Ochrophyta</taxon>
        <taxon>Bolidophyceae</taxon>
        <taxon>Parmales</taxon>
        <taxon>Triparmaceae</taxon>
        <taxon>Triparma</taxon>
    </lineage>
</organism>
<dbReference type="SUPFAM" id="SSF69118">
    <property type="entry name" value="AhpD-like"/>
    <property type="match status" value="1"/>
</dbReference>
<dbReference type="OrthoDB" id="196032at2759"/>
<feature type="domain" description="Carboxymuconolactone decarboxylase-like" evidence="1">
    <location>
        <begin position="134"/>
        <end position="205"/>
    </location>
</feature>
<evidence type="ECO:0000313" key="2">
    <source>
        <dbReference type="EMBL" id="GMH64801.1"/>
    </source>
</evidence>
<evidence type="ECO:0000259" key="1">
    <source>
        <dbReference type="Pfam" id="PF02627"/>
    </source>
</evidence>
<dbReference type="AlphaFoldDB" id="A0A9W7A649"/>
<comment type="caution">
    <text evidence="2">The sequence shown here is derived from an EMBL/GenBank/DDBJ whole genome shotgun (WGS) entry which is preliminary data.</text>
</comment>
<dbReference type="InterPro" id="IPR029032">
    <property type="entry name" value="AhpD-like"/>
</dbReference>
<dbReference type="InterPro" id="IPR003779">
    <property type="entry name" value="CMD-like"/>
</dbReference>
<evidence type="ECO:0000313" key="3">
    <source>
        <dbReference type="Proteomes" id="UP001165122"/>
    </source>
</evidence>
<reference evidence="3" key="1">
    <citation type="journal article" date="2023" name="Commun. Biol.">
        <title>Genome analysis of Parmales, the sister group of diatoms, reveals the evolutionary specialization of diatoms from phago-mixotrophs to photoautotrophs.</title>
        <authorList>
            <person name="Ban H."/>
            <person name="Sato S."/>
            <person name="Yoshikawa S."/>
            <person name="Yamada K."/>
            <person name="Nakamura Y."/>
            <person name="Ichinomiya M."/>
            <person name="Sato N."/>
            <person name="Blanc-Mathieu R."/>
            <person name="Endo H."/>
            <person name="Kuwata A."/>
            <person name="Ogata H."/>
        </authorList>
    </citation>
    <scope>NUCLEOTIDE SEQUENCE [LARGE SCALE GENOMIC DNA]</scope>
    <source>
        <strain evidence="3">NIES 3700</strain>
    </source>
</reference>
<keyword evidence="3" id="KW-1185">Reference proteome</keyword>